<dbReference type="SUPFAM" id="SSF51905">
    <property type="entry name" value="FAD/NAD(P)-binding domain"/>
    <property type="match status" value="1"/>
</dbReference>
<dbReference type="EMBL" id="BNEA01000015">
    <property type="protein sequence ID" value="GHI58048.1"/>
    <property type="molecule type" value="Genomic_DNA"/>
</dbReference>
<feature type="compositionally biased region" description="Acidic residues" evidence="4">
    <location>
        <begin position="173"/>
        <end position="188"/>
    </location>
</feature>
<dbReference type="Gene3D" id="3.30.70.2450">
    <property type="match status" value="1"/>
</dbReference>
<evidence type="ECO:0000313" key="7">
    <source>
        <dbReference type="Proteomes" id="UP000646738"/>
    </source>
</evidence>
<comment type="caution">
    <text evidence="6">The sequence shown here is derived from an EMBL/GenBank/DDBJ whole genome shotgun (WGS) entry which is preliminary data.</text>
</comment>
<dbReference type="RefSeq" id="WP_189999474.1">
    <property type="nucleotide sequence ID" value="NZ_BNCB01000029.1"/>
</dbReference>
<accession>A0ABQ3RQB0</accession>
<dbReference type="PANTHER" id="PTHR43004">
    <property type="entry name" value="TRK SYSTEM POTASSIUM UPTAKE PROTEIN"/>
    <property type="match status" value="1"/>
</dbReference>
<sequence length="549" mass="58076">MTTSEYDYDVVVAGAGPVGLFLACELRLGGARVLVLERRTEVDETVKAGSVNIATAIALYRRGLLPELAAAGEASLARLRDFRGNGRPQPKFARRFAGHFAGIMLDPDLFDGSDAAWTDAGPAAGVGLAVPQAELERILGRWAGRLGVEIRRGVELTGFDTDADGVTMHLDTDSDTDTDTDSDSDTGTDTDTNGVSMRTDSPRTGPRTLRAGRLVGCDGGRSTVRKLAGFDFPGTAPEITGYQAVVRLSGAERLGTGWQTTDTGTYVHGPFPGRVLTVEFDGPPADRSAPVTAGELEASLRRVSGVPEVSVTEVLTATRFTDNARQATDYRKGRVLLAGDAAHVHAPFGGQGLNLGIGDALNLGWKLAAVARGRAPESLLDTYTAERHPVGARVLDWTRAQVALMRPDRHARALRRVVTDLALTSAGATYLATRISGVRQRYDLPGDHPLTGVCAPDLRLADGTRLGERLRTGRALLLDPADDAGLRTRAGGYGDRLDVVTAACPDRPGLRGLFVRPDGFVAWASDTAGGAGLPEVLERWLGTPRAAAA</sequence>
<reference evidence="7" key="1">
    <citation type="submission" date="2023-07" db="EMBL/GenBank/DDBJ databases">
        <title>Whole genome shotgun sequence of Streptomyces achromogenes subsp. rubradiris NBRC 14000.</title>
        <authorList>
            <person name="Komaki H."/>
            <person name="Tamura T."/>
        </authorList>
    </citation>
    <scope>NUCLEOTIDE SEQUENCE [LARGE SCALE GENOMIC DNA]</scope>
    <source>
        <strain evidence="7">NBRC 14000</strain>
    </source>
</reference>
<evidence type="ECO:0000259" key="5">
    <source>
        <dbReference type="Pfam" id="PF01494"/>
    </source>
</evidence>
<dbReference type="InterPro" id="IPR002938">
    <property type="entry name" value="FAD-bd"/>
</dbReference>
<dbReference type="Pfam" id="PF21274">
    <property type="entry name" value="Rng_hyd_C"/>
    <property type="match status" value="1"/>
</dbReference>
<organism evidence="6 7">
    <name type="scientific">Streptomyces rubradiris</name>
    <name type="common">Streptomyces achromogenes subsp. rubradiris</name>
    <dbReference type="NCBI Taxonomy" id="285531"/>
    <lineage>
        <taxon>Bacteria</taxon>
        <taxon>Bacillati</taxon>
        <taxon>Actinomycetota</taxon>
        <taxon>Actinomycetes</taxon>
        <taxon>Kitasatosporales</taxon>
        <taxon>Streptomycetaceae</taxon>
        <taxon>Streptomyces</taxon>
    </lineage>
</organism>
<keyword evidence="2" id="KW-0285">Flavoprotein</keyword>
<feature type="domain" description="FAD-binding" evidence="5">
    <location>
        <begin position="187"/>
        <end position="398"/>
    </location>
</feature>
<dbReference type="Gene3D" id="3.40.30.120">
    <property type="match status" value="1"/>
</dbReference>
<name>A0ABQ3RQB0_STRRR</name>
<protein>
    <submittedName>
        <fullName evidence="6">FAD-dependent oxidoreductase</fullName>
    </submittedName>
</protein>
<comment type="cofactor">
    <cofactor evidence="1">
        <name>FAD</name>
        <dbReference type="ChEBI" id="CHEBI:57692"/>
    </cofactor>
</comment>
<evidence type="ECO:0000256" key="2">
    <source>
        <dbReference type="ARBA" id="ARBA00022630"/>
    </source>
</evidence>
<feature type="domain" description="FAD-binding" evidence="5">
    <location>
        <begin position="7"/>
        <end position="174"/>
    </location>
</feature>
<dbReference type="InterPro" id="IPR050641">
    <property type="entry name" value="RIFMO-like"/>
</dbReference>
<evidence type="ECO:0000256" key="4">
    <source>
        <dbReference type="SAM" id="MobiDB-lite"/>
    </source>
</evidence>
<feature type="region of interest" description="Disordered" evidence="4">
    <location>
        <begin position="162"/>
        <end position="210"/>
    </location>
</feature>
<keyword evidence="7" id="KW-1185">Reference proteome</keyword>
<dbReference type="Proteomes" id="UP000646738">
    <property type="component" value="Unassembled WGS sequence"/>
</dbReference>
<evidence type="ECO:0000256" key="3">
    <source>
        <dbReference type="ARBA" id="ARBA00022827"/>
    </source>
</evidence>
<dbReference type="Gene3D" id="3.50.50.60">
    <property type="entry name" value="FAD/NAD(P)-binding domain"/>
    <property type="match status" value="2"/>
</dbReference>
<evidence type="ECO:0000256" key="1">
    <source>
        <dbReference type="ARBA" id="ARBA00001974"/>
    </source>
</evidence>
<evidence type="ECO:0000313" key="6">
    <source>
        <dbReference type="EMBL" id="GHI58048.1"/>
    </source>
</evidence>
<keyword evidence="3" id="KW-0274">FAD</keyword>
<proteinExistence type="predicted"/>
<dbReference type="Pfam" id="PF01494">
    <property type="entry name" value="FAD_binding_3"/>
    <property type="match status" value="2"/>
</dbReference>
<dbReference type="PRINTS" id="PR00420">
    <property type="entry name" value="RNGMNOXGNASE"/>
</dbReference>
<dbReference type="PANTHER" id="PTHR43004:SF19">
    <property type="entry name" value="BINDING MONOOXYGENASE, PUTATIVE (JCVI)-RELATED"/>
    <property type="match status" value="1"/>
</dbReference>
<gene>
    <name evidence="6" type="ORF">Srubr_78940</name>
</gene>
<dbReference type="InterPro" id="IPR036188">
    <property type="entry name" value="FAD/NAD-bd_sf"/>
</dbReference>